<keyword evidence="3" id="KW-1185">Reference proteome</keyword>
<dbReference type="OrthoDB" id="360390at2759"/>
<organism evidence="2 3">
    <name type="scientific">Dentiscutata erythropus</name>
    <dbReference type="NCBI Taxonomy" id="1348616"/>
    <lineage>
        <taxon>Eukaryota</taxon>
        <taxon>Fungi</taxon>
        <taxon>Fungi incertae sedis</taxon>
        <taxon>Mucoromycota</taxon>
        <taxon>Glomeromycotina</taxon>
        <taxon>Glomeromycetes</taxon>
        <taxon>Diversisporales</taxon>
        <taxon>Gigasporaceae</taxon>
        <taxon>Dentiscutata</taxon>
    </lineage>
</organism>
<evidence type="ECO:0000313" key="3">
    <source>
        <dbReference type="Proteomes" id="UP000789405"/>
    </source>
</evidence>
<name>A0A9N9PA06_9GLOM</name>
<gene>
    <name evidence="2" type="ORF">DERYTH_LOCUS24132</name>
</gene>
<comment type="caution">
    <text evidence="2">The sequence shown here is derived from an EMBL/GenBank/DDBJ whole genome shotgun (WGS) entry which is preliminary data.</text>
</comment>
<dbReference type="EMBL" id="CAJVPY010039157">
    <property type="protein sequence ID" value="CAG8804600.1"/>
    <property type="molecule type" value="Genomic_DNA"/>
</dbReference>
<feature type="non-terminal residue" evidence="2">
    <location>
        <position position="147"/>
    </location>
</feature>
<dbReference type="Pfam" id="PF14655">
    <property type="entry name" value="RAB3GAP2_N"/>
    <property type="match status" value="1"/>
</dbReference>
<evidence type="ECO:0000259" key="1">
    <source>
        <dbReference type="Pfam" id="PF14655"/>
    </source>
</evidence>
<accession>A0A9N9PA06</accession>
<dbReference type="InterPro" id="IPR032839">
    <property type="entry name" value="RAB3GAP_N"/>
</dbReference>
<proteinExistence type="predicted"/>
<reference evidence="2" key="1">
    <citation type="submission" date="2021-06" db="EMBL/GenBank/DDBJ databases">
        <authorList>
            <person name="Kallberg Y."/>
            <person name="Tangrot J."/>
            <person name="Rosling A."/>
        </authorList>
    </citation>
    <scope>NUCLEOTIDE SEQUENCE</scope>
    <source>
        <strain evidence="2">MA453B</strain>
    </source>
</reference>
<sequence length="147" mass="16554">MKTVPRKQPQLLLHGRISHNVLATLAASASRSIEEIGEQFSSMHSETWGWSSESESQPSYHQNNKYLFSTSDTGKHLVWASQNYFVILALDETKKEFQVVGQGNGCFQEGERITAVLCLPFFMPSSNNGQIFVVLGYNTGYIRIFTE</sequence>
<feature type="domain" description="Rab3-GAP regulatory subunit N-terminal" evidence="1">
    <location>
        <begin position="65"/>
        <end position="147"/>
    </location>
</feature>
<protein>
    <submittedName>
        <fullName evidence="2">19301_t:CDS:1</fullName>
    </submittedName>
</protein>
<dbReference type="AlphaFoldDB" id="A0A9N9PA06"/>
<evidence type="ECO:0000313" key="2">
    <source>
        <dbReference type="EMBL" id="CAG8804600.1"/>
    </source>
</evidence>
<dbReference type="Proteomes" id="UP000789405">
    <property type="component" value="Unassembled WGS sequence"/>
</dbReference>